<dbReference type="PANTHER" id="PTHR11440">
    <property type="entry name" value="LECITHIN-CHOLESTEROL ACYLTRANSFERASE-RELATED"/>
    <property type="match status" value="1"/>
</dbReference>
<dbReference type="SUPFAM" id="SSF53474">
    <property type="entry name" value="alpha/beta-Hydrolases"/>
    <property type="match status" value="1"/>
</dbReference>
<accession>A2C6M0</accession>
<dbReference type="HOGENOM" id="CLU_616574_0_0_3"/>
<dbReference type="Gene3D" id="3.40.50.1820">
    <property type="entry name" value="alpha/beta hydrolase"/>
    <property type="match status" value="1"/>
</dbReference>
<evidence type="ECO:0008006" key="4">
    <source>
        <dbReference type="Google" id="ProtNLM"/>
    </source>
</evidence>
<dbReference type="InterPro" id="IPR029058">
    <property type="entry name" value="AB_hydrolase_fold"/>
</dbReference>
<organism evidence="2 3">
    <name type="scientific">Prochlorococcus marinus (strain MIT 9303)</name>
    <dbReference type="NCBI Taxonomy" id="59922"/>
    <lineage>
        <taxon>Bacteria</taxon>
        <taxon>Bacillati</taxon>
        <taxon>Cyanobacteriota</taxon>
        <taxon>Cyanophyceae</taxon>
        <taxon>Synechococcales</taxon>
        <taxon>Prochlorococcaceae</taxon>
        <taxon>Prochlorococcus</taxon>
    </lineage>
</organism>
<evidence type="ECO:0000313" key="2">
    <source>
        <dbReference type="EMBL" id="ABM77130.1"/>
    </source>
</evidence>
<keyword evidence="1" id="KW-1133">Transmembrane helix</keyword>
<proteinExistence type="predicted"/>
<feature type="transmembrane region" description="Helical" evidence="1">
    <location>
        <begin position="9"/>
        <end position="29"/>
    </location>
</feature>
<keyword evidence="1" id="KW-0472">Membrane</keyword>
<gene>
    <name evidence="2" type="ordered locus">P9303_03781</name>
</gene>
<dbReference type="RefSeq" id="WP_011825055.1">
    <property type="nucleotide sequence ID" value="NC_008820.1"/>
</dbReference>
<dbReference type="STRING" id="59922.P9303_03781"/>
<dbReference type="Proteomes" id="UP000002274">
    <property type="component" value="Chromosome"/>
</dbReference>
<dbReference type="KEGG" id="pmf:P9303_03781"/>
<evidence type="ECO:0000256" key="1">
    <source>
        <dbReference type="SAM" id="Phobius"/>
    </source>
</evidence>
<keyword evidence="1" id="KW-0812">Transmembrane</keyword>
<dbReference type="Pfam" id="PF02450">
    <property type="entry name" value="LCAT"/>
    <property type="match status" value="1"/>
</dbReference>
<sequence length="444" mass="49943">MREFDLKKIFMMIVKTGGMILLAAAFAYIPNSRTMAKGNTPPLIFAPGYGMSALRIQVNERDGSSEKFNFLLPALVQEKTLPPPAKNAIDYAVLSGLKKKDKVKVRDWLKLNIESDGQVSNKKMVSVKPISVGIDIESECPRYSTMARKLQTYGWISNRNLFCLPYDYRYPPGANSFRPNLIKLVERVYKHSNGKKVVLVCHSQGCLMAYHALRTIEKDWIENHIQLFFAFAGQFSGCSDCLRWAFQKQWSWDGASASSSPSDMSWAGELGLDLQPSVYANNVLYRNGTKEYLAENTRQLLKDAGALSMLRPTDYYSLSSQNWFRKGEIDNLPLLIRSRFIYGNGIPTTIGFDYQSISPHDGQCVKPSCAGFLNSKNPNHIQADGDGGDSTWMNEAPMRWTRHPACEMRAFPKVGHMEIFENDEAIAYLAKSTMELAAIDPCSD</sequence>
<dbReference type="GO" id="GO:0008374">
    <property type="term" value="F:O-acyltransferase activity"/>
    <property type="evidence" value="ECO:0007669"/>
    <property type="project" value="InterPro"/>
</dbReference>
<evidence type="ECO:0000313" key="3">
    <source>
        <dbReference type="Proteomes" id="UP000002274"/>
    </source>
</evidence>
<dbReference type="AlphaFoldDB" id="A2C6M0"/>
<reference evidence="2 3" key="1">
    <citation type="journal article" date="2007" name="PLoS Genet.">
        <title>Patterns and implications of gene gain and loss in the evolution of Prochlorococcus.</title>
        <authorList>
            <person name="Kettler G.C."/>
            <person name="Martiny A.C."/>
            <person name="Huang K."/>
            <person name="Zucker J."/>
            <person name="Coleman M.L."/>
            <person name="Rodrigue S."/>
            <person name="Chen F."/>
            <person name="Lapidus A."/>
            <person name="Ferriera S."/>
            <person name="Johnson J."/>
            <person name="Steglich C."/>
            <person name="Church G.M."/>
            <person name="Richardson P."/>
            <person name="Chisholm S.W."/>
        </authorList>
    </citation>
    <scope>NUCLEOTIDE SEQUENCE [LARGE SCALE GENOMIC DNA]</scope>
    <source>
        <strain evidence="2 3">MIT 9303</strain>
    </source>
</reference>
<dbReference type="EMBL" id="CP000554">
    <property type="protein sequence ID" value="ABM77130.1"/>
    <property type="molecule type" value="Genomic_DNA"/>
</dbReference>
<dbReference type="InterPro" id="IPR003386">
    <property type="entry name" value="LACT/PDAT_acylTrfase"/>
</dbReference>
<name>A2C6M0_PROM3</name>
<protein>
    <recommendedName>
        <fullName evidence="4">Lecithin:cholesterol acyltransferase</fullName>
    </recommendedName>
</protein>
<dbReference type="GO" id="GO:0006629">
    <property type="term" value="P:lipid metabolic process"/>
    <property type="evidence" value="ECO:0007669"/>
    <property type="project" value="InterPro"/>
</dbReference>